<dbReference type="GO" id="GO:0005886">
    <property type="term" value="C:plasma membrane"/>
    <property type="evidence" value="ECO:0007669"/>
    <property type="project" value="TreeGrafter"/>
</dbReference>
<dbReference type="SMART" id="SM00409">
    <property type="entry name" value="IG"/>
    <property type="match status" value="1"/>
</dbReference>
<keyword evidence="3" id="KW-1015">Disulfide bond</keyword>
<dbReference type="GO" id="GO:0030424">
    <property type="term" value="C:axon"/>
    <property type="evidence" value="ECO:0007669"/>
    <property type="project" value="TreeGrafter"/>
</dbReference>
<sequence length="124" mass="13440">FFSRWSVFLCERLTLLQCVAFCSPPGVLGFSELSFSVEPTDVTASLGERVVLDCQAQGESPVSLRWRRDGVQLQESGGVRVLSNGSLFISSSAPADQGFYQCLAHNRHGAVLSRTSQLTVSGEI</sequence>
<dbReference type="InterPro" id="IPR003599">
    <property type="entry name" value="Ig_sub"/>
</dbReference>
<feature type="signal peptide" evidence="5">
    <location>
        <begin position="1"/>
        <end position="29"/>
    </location>
</feature>
<dbReference type="InterPro" id="IPR013783">
    <property type="entry name" value="Ig-like_fold"/>
</dbReference>
<evidence type="ECO:0000313" key="8">
    <source>
        <dbReference type="Proteomes" id="UP000694427"/>
    </source>
</evidence>
<keyword evidence="8" id="KW-1185">Reference proteome</keyword>
<dbReference type="InterPro" id="IPR013098">
    <property type="entry name" value="Ig_I-set"/>
</dbReference>
<reference evidence="7" key="2">
    <citation type="submission" date="2025-09" db="UniProtKB">
        <authorList>
            <consortium name="Ensembl"/>
        </authorList>
    </citation>
    <scope>IDENTIFICATION</scope>
</reference>
<dbReference type="GO" id="GO:0098632">
    <property type="term" value="F:cell-cell adhesion mediator activity"/>
    <property type="evidence" value="ECO:0007669"/>
    <property type="project" value="TreeGrafter"/>
</dbReference>
<dbReference type="PROSITE" id="PS50835">
    <property type="entry name" value="IG_LIKE"/>
    <property type="match status" value="1"/>
</dbReference>
<evidence type="ECO:0000256" key="3">
    <source>
        <dbReference type="ARBA" id="ARBA00023157"/>
    </source>
</evidence>
<dbReference type="SUPFAM" id="SSF48726">
    <property type="entry name" value="Immunoglobulin"/>
    <property type="match status" value="1"/>
</dbReference>
<dbReference type="GO" id="GO:0070593">
    <property type="term" value="P:dendrite self-avoidance"/>
    <property type="evidence" value="ECO:0007669"/>
    <property type="project" value="TreeGrafter"/>
</dbReference>
<dbReference type="PANTHER" id="PTHR10075">
    <property type="entry name" value="BASIGIN RELATED"/>
    <property type="match status" value="1"/>
</dbReference>
<dbReference type="GO" id="GO:0007156">
    <property type="term" value="P:homophilic cell adhesion via plasma membrane adhesion molecules"/>
    <property type="evidence" value="ECO:0007669"/>
    <property type="project" value="TreeGrafter"/>
</dbReference>
<dbReference type="SMART" id="SM00408">
    <property type="entry name" value="IGc2"/>
    <property type="match status" value="1"/>
</dbReference>
<dbReference type="Pfam" id="PF07679">
    <property type="entry name" value="I-set"/>
    <property type="match status" value="1"/>
</dbReference>
<dbReference type="PANTHER" id="PTHR10075:SF100">
    <property type="entry name" value="FASCICLIN-2"/>
    <property type="match status" value="1"/>
</dbReference>
<protein>
    <submittedName>
        <fullName evidence="7">Protogenin homolog b (Gallus gallus)</fullName>
    </submittedName>
</protein>
<dbReference type="InterPro" id="IPR003598">
    <property type="entry name" value="Ig_sub2"/>
</dbReference>
<dbReference type="InterPro" id="IPR036179">
    <property type="entry name" value="Ig-like_dom_sf"/>
</dbReference>
<name>A0A8C1Q7S6_CYPCA</name>
<comment type="similarity">
    <text evidence="1">Belongs to the immunoglobulin superfamily. DCC family.</text>
</comment>
<evidence type="ECO:0000259" key="6">
    <source>
        <dbReference type="PROSITE" id="PS50835"/>
    </source>
</evidence>
<evidence type="ECO:0000256" key="2">
    <source>
        <dbReference type="ARBA" id="ARBA00022737"/>
    </source>
</evidence>
<keyword evidence="2" id="KW-0677">Repeat</keyword>
<evidence type="ECO:0000313" key="7">
    <source>
        <dbReference type="Ensembl" id="ENSCCRP00010020569.1"/>
    </source>
</evidence>
<feature type="chain" id="PRO_5034479147" evidence="5">
    <location>
        <begin position="30"/>
        <end position="124"/>
    </location>
</feature>
<feature type="domain" description="Ig-like" evidence="6">
    <location>
        <begin position="25"/>
        <end position="121"/>
    </location>
</feature>
<keyword evidence="5" id="KW-0732">Signal</keyword>
<dbReference type="FunFam" id="2.60.40.10:FF:000189">
    <property type="entry name" value="Neogenin isoform 3"/>
    <property type="match status" value="1"/>
</dbReference>
<organism evidence="7 8">
    <name type="scientific">Cyprinus carpio</name>
    <name type="common">Common carp</name>
    <dbReference type="NCBI Taxonomy" id="7962"/>
    <lineage>
        <taxon>Eukaryota</taxon>
        <taxon>Metazoa</taxon>
        <taxon>Chordata</taxon>
        <taxon>Craniata</taxon>
        <taxon>Vertebrata</taxon>
        <taxon>Euteleostomi</taxon>
        <taxon>Actinopterygii</taxon>
        <taxon>Neopterygii</taxon>
        <taxon>Teleostei</taxon>
        <taxon>Ostariophysi</taxon>
        <taxon>Cypriniformes</taxon>
        <taxon>Cyprinidae</taxon>
        <taxon>Cyprininae</taxon>
        <taxon>Cyprinus</taxon>
    </lineage>
</organism>
<dbReference type="AlphaFoldDB" id="A0A8C1Q7S6"/>
<keyword evidence="4" id="KW-0393">Immunoglobulin domain</keyword>
<accession>A0A8C1Q7S6</accession>
<evidence type="ECO:0000256" key="4">
    <source>
        <dbReference type="ARBA" id="ARBA00023319"/>
    </source>
</evidence>
<dbReference type="Gene3D" id="2.60.40.10">
    <property type="entry name" value="Immunoglobulins"/>
    <property type="match status" value="1"/>
</dbReference>
<evidence type="ECO:0000256" key="1">
    <source>
        <dbReference type="ARBA" id="ARBA00009588"/>
    </source>
</evidence>
<dbReference type="Proteomes" id="UP000694427">
    <property type="component" value="Unplaced"/>
</dbReference>
<dbReference type="GO" id="GO:0007411">
    <property type="term" value="P:axon guidance"/>
    <property type="evidence" value="ECO:0007669"/>
    <property type="project" value="TreeGrafter"/>
</dbReference>
<evidence type="ECO:0000256" key="5">
    <source>
        <dbReference type="SAM" id="SignalP"/>
    </source>
</evidence>
<dbReference type="Ensembl" id="ENSCCRT00010022513.1">
    <property type="protein sequence ID" value="ENSCCRP00010020569.1"/>
    <property type="gene ID" value="ENSCCRG00010008883.1"/>
</dbReference>
<proteinExistence type="inferred from homology"/>
<reference evidence="7" key="1">
    <citation type="submission" date="2025-08" db="UniProtKB">
        <authorList>
            <consortium name="Ensembl"/>
        </authorList>
    </citation>
    <scope>IDENTIFICATION</scope>
</reference>
<dbReference type="InterPro" id="IPR007110">
    <property type="entry name" value="Ig-like_dom"/>
</dbReference>